<evidence type="ECO:0000256" key="1">
    <source>
        <dbReference type="SAM" id="Coils"/>
    </source>
</evidence>
<evidence type="ECO:0000256" key="2">
    <source>
        <dbReference type="SAM" id="MobiDB-lite"/>
    </source>
</evidence>
<organism evidence="4">
    <name type="scientific">Pseudo-nitzschia australis</name>
    <dbReference type="NCBI Taxonomy" id="44445"/>
    <lineage>
        <taxon>Eukaryota</taxon>
        <taxon>Sar</taxon>
        <taxon>Stramenopiles</taxon>
        <taxon>Ochrophyta</taxon>
        <taxon>Bacillariophyta</taxon>
        <taxon>Bacillariophyceae</taxon>
        <taxon>Bacillariophycidae</taxon>
        <taxon>Bacillariales</taxon>
        <taxon>Bacillariaceae</taxon>
        <taxon>Pseudo-nitzschia</taxon>
    </lineage>
</organism>
<feature type="region of interest" description="Disordered" evidence="2">
    <location>
        <begin position="343"/>
        <end position="382"/>
    </location>
</feature>
<feature type="region of interest" description="Disordered" evidence="2">
    <location>
        <begin position="152"/>
        <end position="206"/>
    </location>
</feature>
<sequence>MTIPVSKRTEAFSVSSESGVPSLFGGSGISNYHRKSIAKINKIGSDKAVAKRISYGGITHISDLKGFEGTLKSVKKENVANQPRAIRKLSSRPSNSYLHKRAGKFKGKNTDRPKVNILSLVDDAIEDGATNEAKQKASAERAAATAPIPAALKKPLQANNSSFSKEQVSLQESLKEPRSKHKKSGSTGEKVNDKAQDSEGESVKSASNYVISPVPAWKARLRKQGKEQFNIASTEKKRLDEITEKNATLRQSPPKVRIKPWETRMKAQGKKISEQLDPSQKANADACDLLNNKKATTKPKQITETLTNVAITPNTIDVNGKGKGYSKAKKVVPVVKKNVTQSSVGISSVTKDKPSLPSTRSEPITAQQTDLPKKETTENNVEPETEIKMDVDDPLVNFLYPHLASDDTHDDMVEQEVENSKYAKKLNSPENPYRLVNEQSAKTLKSKEQIMAVGLNNKTSCPSTRSEHITAQQIDLPKKEKTKNSIESETEIKMDITNSSVNFPYPHLAVYDNHDNKVEKQIENDKCSKCLNSPENPYGPVNERSAKTSKNKEQIMTIDLNKVEREESDDIKVKIEEPISGARETHNPISSKEGGTKKAVIVDDNHIRLRKELEETKQRLDNVAIVFKEDLREIEKEFRNKKEIVRFRLMKKINAHEKINAELFEEYQERIDENQREIDEVRLANQRLRLTIEKLPKQVTELKLSNQSLETANKDAAGHTEQLGKFAKKLQTDQGQLLESSDKCKNEFLPRYRHELWERQQYLDAEINIKNLYRDCLIKITKRIEKSRQIQLFDEVAMMVIETEGEVNPKFDPNFLFAEDDNSDDSSTSDYSSIDSDSGSDDSDYE</sequence>
<name>A0A6V0AMK1_9STRA</name>
<feature type="compositionally biased region" description="Basic residues" evidence="2">
    <location>
        <begin position="98"/>
        <end position="107"/>
    </location>
</feature>
<feature type="region of interest" description="Disordered" evidence="2">
    <location>
        <begin position="82"/>
        <end position="111"/>
    </location>
</feature>
<feature type="compositionally biased region" description="Polar residues" evidence="2">
    <location>
        <begin position="356"/>
        <end position="370"/>
    </location>
</feature>
<feature type="compositionally biased region" description="Low complexity" evidence="2">
    <location>
        <begin position="825"/>
        <end position="837"/>
    </location>
</feature>
<proteinExistence type="predicted"/>
<dbReference type="AlphaFoldDB" id="A0A6V0AMK1"/>
<evidence type="ECO:0000313" key="4">
    <source>
        <dbReference type="EMBL" id="CAE0722363.1"/>
    </source>
</evidence>
<feature type="compositionally biased region" description="Polar residues" evidence="2">
    <location>
        <begin position="157"/>
        <end position="172"/>
    </location>
</feature>
<gene>
    <name evidence="3" type="ORF">PAUS00366_LOCUS15117</name>
    <name evidence="4" type="ORF">PAUS00366_LOCUS15118</name>
</gene>
<dbReference type="EMBL" id="HBIX01021553">
    <property type="protein sequence ID" value="CAE0722362.1"/>
    <property type="molecule type" value="Transcribed_RNA"/>
</dbReference>
<reference evidence="4" key="1">
    <citation type="submission" date="2021-01" db="EMBL/GenBank/DDBJ databases">
        <authorList>
            <person name="Corre E."/>
            <person name="Pelletier E."/>
            <person name="Niang G."/>
            <person name="Scheremetjew M."/>
            <person name="Finn R."/>
            <person name="Kale V."/>
            <person name="Holt S."/>
            <person name="Cochrane G."/>
            <person name="Meng A."/>
            <person name="Brown T."/>
            <person name="Cohen L."/>
        </authorList>
    </citation>
    <scope>NUCLEOTIDE SEQUENCE</scope>
    <source>
        <strain evidence="4">10249 10 AB</strain>
    </source>
</reference>
<feature type="region of interest" description="Disordered" evidence="2">
    <location>
        <begin position="531"/>
        <end position="552"/>
    </location>
</feature>
<dbReference type="EMBL" id="HBIX01021554">
    <property type="protein sequence ID" value="CAE0722363.1"/>
    <property type="molecule type" value="Transcribed_RNA"/>
</dbReference>
<evidence type="ECO:0000313" key="3">
    <source>
        <dbReference type="EMBL" id="CAE0722362.1"/>
    </source>
</evidence>
<keyword evidence="1" id="KW-0175">Coiled coil</keyword>
<feature type="coiled-coil region" evidence="1">
    <location>
        <begin position="664"/>
        <end position="691"/>
    </location>
</feature>
<feature type="region of interest" description="Disordered" evidence="2">
    <location>
        <begin position="808"/>
        <end position="846"/>
    </location>
</feature>
<accession>A0A6V0AMK1</accession>
<protein>
    <submittedName>
        <fullName evidence="4">Uncharacterized protein</fullName>
    </submittedName>
</protein>